<dbReference type="InterPro" id="IPR040198">
    <property type="entry name" value="Fido_containing"/>
</dbReference>
<reference evidence="4 5" key="1">
    <citation type="submission" date="2016-10" db="EMBL/GenBank/DDBJ databases">
        <authorList>
            <person name="de Groot N.N."/>
        </authorList>
    </citation>
    <scope>NUCLEOTIDE SEQUENCE [LARGE SCALE GENOMIC DNA]</scope>
    <source>
        <strain evidence="4 5">HL3</strain>
    </source>
</reference>
<dbReference type="SUPFAM" id="SSF140931">
    <property type="entry name" value="Fic-like"/>
    <property type="match status" value="1"/>
</dbReference>
<dbReference type="PROSITE" id="PS51459">
    <property type="entry name" value="FIDO"/>
    <property type="match status" value="1"/>
</dbReference>
<dbReference type="PANTHER" id="PTHR13504:SF38">
    <property type="entry name" value="FIDO DOMAIN-CONTAINING PROTEIN"/>
    <property type="match status" value="1"/>
</dbReference>
<dbReference type="AlphaFoldDB" id="A0A1I1QN67"/>
<dbReference type="Gene3D" id="1.10.3290.10">
    <property type="entry name" value="Fido-like domain"/>
    <property type="match status" value="1"/>
</dbReference>
<dbReference type="OrthoDB" id="9807853at2"/>
<feature type="binding site" evidence="2">
    <location>
        <begin position="210"/>
        <end position="217"/>
    </location>
    <ligand>
        <name>ATP</name>
        <dbReference type="ChEBI" id="CHEBI:30616"/>
    </ligand>
</feature>
<evidence type="ECO:0000256" key="1">
    <source>
        <dbReference type="PIRSR" id="PIRSR640198-1"/>
    </source>
</evidence>
<name>A0A1I1QN67_9GAMM</name>
<keyword evidence="5" id="KW-1185">Reference proteome</keyword>
<dbReference type="GO" id="GO:0005524">
    <property type="term" value="F:ATP binding"/>
    <property type="evidence" value="ECO:0007669"/>
    <property type="project" value="UniProtKB-KW"/>
</dbReference>
<dbReference type="PANTHER" id="PTHR13504">
    <property type="entry name" value="FIDO DOMAIN-CONTAINING PROTEIN DDB_G0283145"/>
    <property type="match status" value="1"/>
</dbReference>
<keyword evidence="2" id="KW-0067">ATP-binding</keyword>
<organism evidence="4 5">
    <name type="scientific">Thiohalospira halophila DSM 15071</name>
    <dbReference type="NCBI Taxonomy" id="1123397"/>
    <lineage>
        <taxon>Bacteria</taxon>
        <taxon>Pseudomonadati</taxon>
        <taxon>Pseudomonadota</taxon>
        <taxon>Gammaproteobacteria</taxon>
        <taxon>Thiohalospirales</taxon>
        <taxon>Thiohalospiraceae</taxon>
        <taxon>Thiohalospira</taxon>
    </lineage>
</organism>
<protein>
    <submittedName>
        <fullName evidence="4">Fic family protein</fullName>
    </submittedName>
</protein>
<dbReference type="STRING" id="1123397.SAMN05660831_01191"/>
<dbReference type="InterPro" id="IPR003812">
    <property type="entry name" value="Fido"/>
</dbReference>
<evidence type="ECO:0000256" key="2">
    <source>
        <dbReference type="PIRSR" id="PIRSR640198-2"/>
    </source>
</evidence>
<dbReference type="RefSeq" id="WP_093427852.1">
    <property type="nucleotide sequence ID" value="NZ_FOMJ01000003.1"/>
</dbReference>
<keyword evidence="2" id="KW-0547">Nucleotide-binding</keyword>
<evidence type="ECO:0000259" key="3">
    <source>
        <dbReference type="PROSITE" id="PS51459"/>
    </source>
</evidence>
<dbReference type="Pfam" id="PF02661">
    <property type="entry name" value="Fic"/>
    <property type="match status" value="1"/>
</dbReference>
<dbReference type="EMBL" id="FOMJ01000003">
    <property type="protein sequence ID" value="SFD23566.1"/>
    <property type="molecule type" value="Genomic_DNA"/>
</dbReference>
<gene>
    <name evidence="4" type="ORF">SAMN05660831_01191</name>
</gene>
<feature type="active site" evidence="1">
    <location>
        <position position="206"/>
    </location>
</feature>
<accession>A0A1I1QN67</accession>
<evidence type="ECO:0000313" key="5">
    <source>
        <dbReference type="Proteomes" id="UP000198611"/>
    </source>
</evidence>
<dbReference type="InterPro" id="IPR036597">
    <property type="entry name" value="Fido-like_dom_sf"/>
</dbReference>
<sequence>MSVLNFSLQPLYPAPSASFREGADTLVREASRLQGTLHPKTRQGIAALLGLMNSYYSNLIEGHRTNPREIEQALRDEYSADPAERDLQLEAVAHVETEEEVRAEMDRDRSLNPASADFLCWIHERFYSRLPEELRYVEGDSGERHPVLPGQLRPRGVSIGRHVPPDAGELPTLLEAFGKGYDITRLHHPENLAAAFAAHHRLLWIHPFLDGNGRVARILLQAHLHRLELLGEGLWSMARGLARGSTRYRKLLSAADARKHDMLDGRGHLTERGLLEFCEFMNETALDQVRFMGEILELETLTERIRRFVESSPDLRPEAFYLLREAALRGEIPRGEAARVTSLGERTARDLVRELLGEGLLESDSPKGPVRMGFPTSAAEAYFPRLFLPS</sequence>
<proteinExistence type="predicted"/>
<evidence type="ECO:0000313" key="4">
    <source>
        <dbReference type="EMBL" id="SFD23566.1"/>
    </source>
</evidence>
<dbReference type="Proteomes" id="UP000198611">
    <property type="component" value="Unassembled WGS sequence"/>
</dbReference>
<feature type="domain" description="Fido" evidence="3">
    <location>
        <begin position="114"/>
        <end position="283"/>
    </location>
</feature>